<protein>
    <submittedName>
        <fullName evidence="1">Uncharacterized protein</fullName>
    </submittedName>
</protein>
<name>A0A3N4L737_9PEZI</name>
<sequence length="166" mass="18872">MIGSSPQVPHYDDTVAGQDWRKTDILELMAAYTESYSYEWACVNCGDLMDDWVYGDCPPEWSRGEKKSKRWGFHNVVGDREENFLHLSQDGILSHRPIQQLATVLYLDGPYTSHSTGSPSRPSRQPQRFLTSHCFLGCRLKDRYLPAVAYSNLTATFVPVPIRRGG</sequence>
<proteinExistence type="predicted"/>
<dbReference type="EMBL" id="ML119121">
    <property type="protein sequence ID" value="RPB13815.1"/>
    <property type="molecule type" value="Genomic_DNA"/>
</dbReference>
<dbReference type="InParanoid" id="A0A3N4L737"/>
<keyword evidence="2" id="KW-1185">Reference proteome</keyword>
<evidence type="ECO:0000313" key="2">
    <source>
        <dbReference type="Proteomes" id="UP000277580"/>
    </source>
</evidence>
<accession>A0A3N4L737</accession>
<evidence type="ECO:0000313" key="1">
    <source>
        <dbReference type="EMBL" id="RPB13815.1"/>
    </source>
</evidence>
<dbReference type="AlphaFoldDB" id="A0A3N4L737"/>
<gene>
    <name evidence="1" type="ORF">P167DRAFT_98185</name>
</gene>
<organism evidence="1 2">
    <name type="scientific">Morchella conica CCBAS932</name>
    <dbReference type="NCBI Taxonomy" id="1392247"/>
    <lineage>
        <taxon>Eukaryota</taxon>
        <taxon>Fungi</taxon>
        <taxon>Dikarya</taxon>
        <taxon>Ascomycota</taxon>
        <taxon>Pezizomycotina</taxon>
        <taxon>Pezizomycetes</taxon>
        <taxon>Pezizales</taxon>
        <taxon>Morchellaceae</taxon>
        <taxon>Morchella</taxon>
    </lineage>
</organism>
<dbReference type="Proteomes" id="UP000277580">
    <property type="component" value="Unassembled WGS sequence"/>
</dbReference>
<reference evidence="1 2" key="1">
    <citation type="journal article" date="2018" name="Nat. Ecol. Evol.">
        <title>Pezizomycetes genomes reveal the molecular basis of ectomycorrhizal truffle lifestyle.</title>
        <authorList>
            <person name="Murat C."/>
            <person name="Payen T."/>
            <person name="Noel B."/>
            <person name="Kuo A."/>
            <person name="Morin E."/>
            <person name="Chen J."/>
            <person name="Kohler A."/>
            <person name="Krizsan K."/>
            <person name="Balestrini R."/>
            <person name="Da Silva C."/>
            <person name="Montanini B."/>
            <person name="Hainaut M."/>
            <person name="Levati E."/>
            <person name="Barry K.W."/>
            <person name="Belfiori B."/>
            <person name="Cichocki N."/>
            <person name="Clum A."/>
            <person name="Dockter R.B."/>
            <person name="Fauchery L."/>
            <person name="Guy J."/>
            <person name="Iotti M."/>
            <person name="Le Tacon F."/>
            <person name="Lindquist E.A."/>
            <person name="Lipzen A."/>
            <person name="Malagnac F."/>
            <person name="Mello A."/>
            <person name="Molinier V."/>
            <person name="Miyauchi S."/>
            <person name="Poulain J."/>
            <person name="Riccioni C."/>
            <person name="Rubini A."/>
            <person name="Sitrit Y."/>
            <person name="Splivallo R."/>
            <person name="Traeger S."/>
            <person name="Wang M."/>
            <person name="Zifcakova L."/>
            <person name="Wipf D."/>
            <person name="Zambonelli A."/>
            <person name="Paolocci F."/>
            <person name="Nowrousian M."/>
            <person name="Ottonello S."/>
            <person name="Baldrian P."/>
            <person name="Spatafora J.W."/>
            <person name="Henrissat B."/>
            <person name="Nagy L.G."/>
            <person name="Aury J.M."/>
            <person name="Wincker P."/>
            <person name="Grigoriev I.V."/>
            <person name="Bonfante P."/>
            <person name="Martin F.M."/>
        </authorList>
    </citation>
    <scope>NUCLEOTIDE SEQUENCE [LARGE SCALE GENOMIC DNA]</scope>
    <source>
        <strain evidence="1 2">CCBAS932</strain>
    </source>
</reference>